<evidence type="ECO:0000256" key="1">
    <source>
        <dbReference type="ARBA" id="ARBA00010233"/>
    </source>
</evidence>
<sequence length="349" mass="37394">MPHPLALPPKASPGDRIAVVSPSFAAPAVYPQVHEQGMRRLAEVTGLVPVEYPTTRELGASPQDRARDLMAAFTDPQVRAVLAVVGGDDQITVVPHLDPEVVRRDPKPFLGTSDNTNLHAWLWGAGVASFYGGSSQVHLGPGPGVDEVHAASLRAALLTGERLEITDPGESQDLGLDWGDPRALTEGGPREPTEPWTWHGPRRAVTGPTWGGCLEVLQWILTAGRFPADPGVLDGGVLLVETSEELPSAVDVGRILRSMGERGLLAAVDAVLVARPPVSSFEVRPGVEDRARLRAAQREAAVQMIARYNPDAVVCVGIPFGHTRPQWILPHGGVMTVDGEQQRVWADYS</sequence>
<dbReference type="CDD" id="cd07062">
    <property type="entry name" value="Peptidase_S66_mccF_like"/>
    <property type="match status" value="1"/>
</dbReference>
<reference evidence="6 7" key="1">
    <citation type="submission" date="2019-11" db="EMBL/GenBank/DDBJ databases">
        <title>Whole genome sequencing identifies a novel species of the genus Arsenicicoccus isolated from human blood.</title>
        <authorList>
            <person name="Jeong J.H."/>
            <person name="Kweon O.J."/>
            <person name="Kim H.R."/>
            <person name="Kim T.-H."/>
            <person name="Ha S.-M."/>
            <person name="Lee M.-K."/>
        </authorList>
    </citation>
    <scope>NUCLEOTIDE SEQUENCE [LARGE SCALE GENOMIC DNA]</scope>
    <source>
        <strain evidence="6 7">MKL-02</strain>
    </source>
</reference>
<keyword evidence="2" id="KW-0378">Hydrolase</keyword>
<dbReference type="InterPro" id="IPR027461">
    <property type="entry name" value="Carboxypeptidase_A_C_sf"/>
</dbReference>
<evidence type="ECO:0000313" key="7">
    <source>
        <dbReference type="Proteomes" id="UP000431092"/>
    </source>
</evidence>
<dbReference type="PANTHER" id="PTHR30237:SF4">
    <property type="entry name" value="LD-CARBOXYPEPTIDASE C-TERMINAL DOMAIN-CONTAINING PROTEIN"/>
    <property type="match status" value="1"/>
</dbReference>
<dbReference type="InterPro" id="IPR040921">
    <property type="entry name" value="Peptidase_S66C"/>
</dbReference>
<evidence type="ECO:0000256" key="2">
    <source>
        <dbReference type="ARBA" id="ARBA00022801"/>
    </source>
</evidence>
<dbReference type="Gene3D" id="3.40.50.10740">
    <property type="entry name" value="Class I glutamine amidotransferase-like"/>
    <property type="match status" value="1"/>
</dbReference>
<dbReference type="SUPFAM" id="SSF52317">
    <property type="entry name" value="Class I glutamine amidotransferase-like"/>
    <property type="match status" value="1"/>
</dbReference>
<evidence type="ECO:0000259" key="5">
    <source>
        <dbReference type="Pfam" id="PF17676"/>
    </source>
</evidence>
<dbReference type="RefSeq" id="WP_154592584.1">
    <property type="nucleotide sequence ID" value="NZ_CP171001.1"/>
</dbReference>
<dbReference type="Gene3D" id="3.50.30.60">
    <property type="entry name" value="LD-carboxypeptidase A C-terminal domain-like"/>
    <property type="match status" value="1"/>
</dbReference>
<evidence type="ECO:0000313" key="6">
    <source>
        <dbReference type="EMBL" id="MTB71240.1"/>
    </source>
</evidence>
<evidence type="ECO:0000256" key="3">
    <source>
        <dbReference type="SAM" id="MobiDB-lite"/>
    </source>
</evidence>
<feature type="region of interest" description="Disordered" evidence="3">
    <location>
        <begin position="167"/>
        <end position="202"/>
    </location>
</feature>
<name>A0A6I3IMP5_9MICO</name>
<keyword evidence="7" id="KW-1185">Reference proteome</keyword>
<organism evidence="6 7">
    <name type="scientific">Arsenicicoccus cauae</name>
    <dbReference type="NCBI Taxonomy" id="2663847"/>
    <lineage>
        <taxon>Bacteria</taxon>
        <taxon>Bacillati</taxon>
        <taxon>Actinomycetota</taxon>
        <taxon>Actinomycetes</taxon>
        <taxon>Micrococcales</taxon>
        <taxon>Intrasporangiaceae</taxon>
        <taxon>Arsenicicoccus</taxon>
    </lineage>
</organism>
<dbReference type="InterPro" id="IPR003507">
    <property type="entry name" value="S66_fam"/>
</dbReference>
<dbReference type="EMBL" id="WLVL01000018">
    <property type="protein sequence ID" value="MTB71240.1"/>
    <property type="molecule type" value="Genomic_DNA"/>
</dbReference>
<feature type="domain" description="LD-carboxypeptidase N-terminal" evidence="4">
    <location>
        <begin position="17"/>
        <end position="132"/>
    </location>
</feature>
<dbReference type="PANTHER" id="PTHR30237">
    <property type="entry name" value="MURAMOYLTETRAPEPTIDE CARBOXYPEPTIDASE"/>
    <property type="match status" value="1"/>
</dbReference>
<dbReference type="Pfam" id="PF02016">
    <property type="entry name" value="Peptidase_S66"/>
    <property type="match status" value="1"/>
</dbReference>
<keyword evidence="6" id="KW-0645">Protease</keyword>
<dbReference type="AlphaFoldDB" id="A0A6I3IMP5"/>
<feature type="domain" description="LD-carboxypeptidase C-terminal" evidence="5">
    <location>
        <begin position="206"/>
        <end position="336"/>
    </location>
</feature>
<dbReference type="SUPFAM" id="SSF141986">
    <property type="entry name" value="LD-carboxypeptidase A C-terminal domain-like"/>
    <property type="match status" value="1"/>
</dbReference>
<dbReference type="InterPro" id="IPR029062">
    <property type="entry name" value="Class_I_gatase-like"/>
</dbReference>
<dbReference type="InterPro" id="IPR040449">
    <property type="entry name" value="Peptidase_S66_N"/>
</dbReference>
<gene>
    <name evidence="6" type="ORF">GGG17_04470</name>
</gene>
<protein>
    <submittedName>
        <fullName evidence="6">LD-carboxypeptidase</fullName>
    </submittedName>
</protein>
<comment type="similarity">
    <text evidence="1">Belongs to the peptidase S66 family.</text>
</comment>
<dbReference type="Proteomes" id="UP000431092">
    <property type="component" value="Unassembled WGS sequence"/>
</dbReference>
<keyword evidence="6" id="KW-0121">Carboxypeptidase</keyword>
<accession>A0A6I3IMP5</accession>
<proteinExistence type="inferred from homology"/>
<dbReference type="Pfam" id="PF17676">
    <property type="entry name" value="Peptidase_S66C"/>
    <property type="match status" value="1"/>
</dbReference>
<dbReference type="InterPro" id="IPR027478">
    <property type="entry name" value="LdcA_N"/>
</dbReference>
<evidence type="ECO:0000259" key="4">
    <source>
        <dbReference type="Pfam" id="PF02016"/>
    </source>
</evidence>
<comment type="caution">
    <text evidence="6">The sequence shown here is derived from an EMBL/GenBank/DDBJ whole genome shotgun (WGS) entry which is preliminary data.</text>
</comment>
<dbReference type="GO" id="GO:0004180">
    <property type="term" value="F:carboxypeptidase activity"/>
    <property type="evidence" value="ECO:0007669"/>
    <property type="project" value="UniProtKB-KW"/>
</dbReference>